<dbReference type="InterPro" id="IPR039874">
    <property type="entry name" value="WAPL"/>
</dbReference>
<feature type="region of interest" description="Disordered" evidence="2">
    <location>
        <begin position="305"/>
        <end position="328"/>
    </location>
</feature>
<dbReference type="PROSITE" id="PS51271">
    <property type="entry name" value="WAPL"/>
    <property type="match status" value="1"/>
</dbReference>
<dbReference type="InterPro" id="IPR011989">
    <property type="entry name" value="ARM-like"/>
</dbReference>
<dbReference type="InterPro" id="IPR022771">
    <property type="entry name" value="WAPL_C"/>
</dbReference>
<accession>A0A261Y8I0</accession>
<keyword evidence="5" id="KW-1185">Reference proteome</keyword>
<feature type="compositionally biased region" description="Low complexity" evidence="2">
    <location>
        <begin position="111"/>
        <end position="123"/>
    </location>
</feature>
<feature type="domain" description="WAPL" evidence="3">
    <location>
        <begin position="365"/>
        <end position="446"/>
    </location>
</feature>
<dbReference type="EMBL" id="MVBO01000001">
    <property type="protein sequence ID" value="OZJ06878.1"/>
    <property type="molecule type" value="Genomic_DNA"/>
</dbReference>
<dbReference type="Pfam" id="PF07814">
    <property type="entry name" value="WAPL"/>
    <property type="match status" value="1"/>
</dbReference>
<evidence type="ECO:0000313" key="4">
    <source>
        <dbReference type="EMBL" id="OZJ06878.1"/>
    </source>
</evidence>
<feature type="compositionally biased region" description="Polar residues" evidence="2">
    <location>
        <begin position="235"/>
        <end position="248"/>
    </location>
</feature>
<name>A0A261Y8I0_9FUNG</name>
<evidence type="ECO:0000313" key="5">
    <source>
        <dbReference type="Proteomes" id="UP000242875"/>
    </source>
</evidence>
<evidence type="ECO:0000256" key="1">
    <source>
        <dbReference type="ARBA" id="ARBA00006854"/>
    </source>
</evidence>
<protein>
    <recommendedName>
        <fullName evidence="3">WAPL domain-containing protein</fullName>
    </recommendedName>
</protein>
<dbReference type="Proteomes" id="UP000242875">
    <property type="component" value="Unassembled WGS sequence"/>
</dbReference>
<feature type="compositionally biased region" description="Polar residues" evidence="2">
    <location>
        <begin position="305"/>
        <end position="320"/>
    </location>
</feature>
<evidence type="ECO:0000259" key="3">
    <source>
        <dbReference type="PROSITE" id="PS51271"/>
    </source>
</evidence>
<organism evidence="4 5">
    <name type="scientific">Bifiguratus adelaidae</name>
    <dbReference type="NCBI Taxonomy" id="1938954"/>
    <lineage>
        <taxon>Eukaryota</taxon>
        <taxon>Fungi</taxon>
        <taxon>Fungi incertae sedis</taxon>
        <taxon>Mucoromycota</taxon>
        <taxon>Mucoromycotina</taxon>
        <taxon>Endogonomycetes</taxon>
        <taxon>Endogonales</taxon>
        <taxon>Endogonales incertae sedis</taxon>
        <taxon>Bifiguratus</taxon>
    </lineage>
</organism>
<feature type="compositionally biased region" description="Polar residues" evidence="2">
    <location>
        <begin position="72"/>
        <end position="101"/>
    </location>
</feature>
<reference evidence="4 5" key="1">
    <citation type="journal article" date="2017" name="Mycologia">
        <title>Bifiguratus adelaidae, gen. et sp. nov., a new member of Mucoromycotina in endophytic and soil-dwelling habitats.</title>
        <authorList>
            <person name="Torres-Cruz T.J."/>
            <person name="Billingsley Tobias T.L."/>
            <person name="Almatruk M."/>
            <person name="Hesse C."/>
            <person name="Kuske C.R."/>
            <person name="Desiro A."/>
            <person name="Benucci G.M."/>
            <person name="Bonito G."/>
            <person name="Stajich J.E."/>
            <person name="Dunlap C."/>
            <person name="Arnold A.E."/>
            <person name="Porras-Alfaro A."/>
        </authorList>
    </citation>
    <scope>NUCLEOTIDE SEQUENCE [LARGE SCALE GENOMIC DNA]</scope>
    <source>
        <strain evidence="4 5">AZ0501</strain>
    </source>
</reference>
<feature type="region of interest" description="Disordered" evidence="2">
    <location>
        <begin position="1"/>
        <end position="150"/>
    </location>
</feature>
<proteinExistence type="inferred from homology"/>
<feature type="compositionally biased region" description="Polar residues" evidence="2">
    <location>
        <begin position="1"/>
        <end position="23"/>
    </location>
</feature>
<sequence length="838" mass="91994">MTGQSAPHHTTNNSILTRSTTATRVYGSKRRRLGKEEQRTDTAVKATSSLLVPRRKSSLEHAADMALRSPSRRSGLTRSASFDTSPHSPSVYALNTQSSPLPISPTKRPEPSSQTSPIPSSPSAKGKRSRKLQATSPSPHGRRLRKAISDLTDNRSSILFEDRDDTSYESSPVASYLPSSPRKRLNLVSKLQTPSFTPENDSIDASTWTDEGENDGLASHNGTRSHPTRERVLLQSPSRSKSAFGRSVSSSETAIVIEPIASRKNFMAKLQESQEMDAEIEDVLDPEDVKAKFEELSRLQMSTYKRPTASPLSRTYSRTQFPKADETASSDLFSQHLLTIEHEMSDRDGTSLREEDRRTELHNDAKRDNSPTSEEKHIKSKRELLDSGEYRRFAEEVEYILEGFSPKLPVNVQRTSALDLAHRLLSSSFVAKARSYGYISKFWHALAAIEDGLVKIVLVGFVLILAGNSRDTEVLYMEETFTTTLMSTCNVTPDLLKAQGRATVPLRKSERAALEDVKTFLKQVDAVASFAGEDQGIQGLTLVALSRVFHHRTRFDQQVKDAVGQVGGIEVVLSTLKCMFDDQSGIASSLWSTSECLLSLLEALSFQHSLNVTLMIRNDEALALLLNIARQSQVAALDTRKQPSKALDCLMASLKVLVNLTHANAPGYRGFCALPGALSTILGTLVASDAKQFPVPEGTGSDSTDPQADVLLLCIGLLINVVEEDADNRATLSACGTNDTCPRQAQCALWCHCDHQKSGLAILLSTFQRHVANAQDANDQEHTQGMITGYLALLMGLLTRDKHNAAQLKQLASHDDLAHIQKLMDTSMAALDHSLSVD</sequence>
<dbReference type="PANTHER" id="PTHR22100">
    <property type="entry name" value="WINGS APART-LIKE PROTEIN HOMOLOG"/>
    <property type="match status" value="1"/>
</dbReference>
<feature type="region of interest" description="Disordered" evidence="2">
    <location>
        <begin position="190"/>
        <end position="248"/>
    </location>
</feature>
<evidence type="ECO:0000256" key="2">
    <source>
        <dbReference type="SAM" id="MobiDB-lite"/>
    </source>
</evidence>
<dbReference type="PANTHER" id="PTHR22100:SF13">
    <property type="entry name" value="WINGS APART-LIKE PROTEIN HOMOLOG"/>
    <property type="match status" value="1"/>
</dbReference>
<comment type="similarity">
    <text evidence="1">Belongs to the WAPL family.</text>
</comment>
<dbReference type="AlphaFoldDB" id="A0A261Y8I0"/>
<dbReference type="Gene3D" id="1.25.10.10">
    <property type="entry name" value="Leucine-rich Repeat Variant"/>
    <property type="match status" value="1"/>
</dbReference>
<comment type="caution">
    <text evidence="4">The sequence shown here is derived from an EMBL/GenBank/DDBJ whole genome shotgun (WGS) entry which is preliminary data.</text>
</comment>
<dbReference type="OrthoDB" id="78088at2759"/>
<gene>
    <name evidence="4" type="ORF">BZG36_00231</name>
</gene>
<feature type="region of interest" description="Disordered" evidence="2">
    <location>
        <begin position="343"/>
        <end position="381"/>
    </location>
</feature>
<dbReference type="InterPro" id="IPR012502">
    <property type="entry name" value="WAPL_dom"/>
</dbReference>
<feature type="compositionally biased region" description="Polar residues" evidence="2">
    <location>
        <begin position="190"/>
        <end position="209"/>
    </location>
</feature>